<sequence length="226" mass="24457">MKKVQQHVSLSRDQGKYEKIFYEDTKVNPSNEPISVISIKQFSVMASLLSHCPFHLFLCFILLAITCISPATSARPQPQASISDQYLLPHNQARAAVRVGPLSWSKNLTILASQITSSQQQKAGCAFANLNSSPYGANQAWASYTMSPAEAVGSWVNQGKYYNHTSNTCAQGQQCGTYTQVVWRSSVEIGCAQATCVSKAGSGTAAATLTLCLYNPHGNVLGQIPY</sequence>
<keyword evidence="3" id="KW-1185">Reference proteome</keyword>
<dbReference type="OrthoDB" id="337038at2759"/>
<dbReference type="FunFam" id="3.40.33.10:FF:000004">
    <property type="entry name" value="CAP, cysteine-rich secretory protein, antigen 5"/>
    <property type="match status" value="1"/>
</dbReference>
<dbReference type="PANTHER" id="PTHR10334">
    <property type="entry name" value="CYSTEINE-RICH SECRETORY PROTEIN-RELATED"/>
    <property type="match status" value="1"/>
</dbReference>
<dbReference type="AlphaFoldDB" id="A0A9Q0CNE2"/>
<evidence type="ECO:0000259" key="1">
    <source>
        <dbReference type="SMART" id="SM00198"/>
    </source>
</evidence>
<dbReference type="Proteomes" id="UP001151287">
    <property type="component" value="Unassembled WGS sequence"/>
</dbReference>
<dbReference type="InterPro" id="IPR014044">
    <property type="entry name" value="CAP_dom"/>
</dbReference>
<dbReference type="Gene3D" id="3.40.33.10">
    <property type="entry name" value="CAP"/>
    <property type="match status" value="1"/>
</dbReference>
<dbReference type="InterPro" id="IPR035940">
    <property type="entry name" value="CAP_sf"/>
</dbReference>
<protein>
    <recommendedName>
        <fullName evidence="1">SCP domain-containing protein</fullName>
    </recommendedName>
</protein>
<evidence type="ECO:0000313" key="3">
    <source>
        <dbReference type="Proteomes" id="UP001151287"/>
    </source>
</evidence>
<dbReference type="InterPro" id="IPR001283">
    <property type="entry name" value="CRISP-related"/>
</dbReference>
<dbReference type="EMBL" id="JAMQYH010000002">
    <property type="protein sequence ID" value="KAJ1697191.1"/>
    <property type="molecule type" value="Genomic_DNA"/>
</dbReference>
<evidence type="ECO:0000313" key="2">
    <source>
        <dbReference type="EMBL" id="KAJ1697191.1"/>
    </source>
</evidence>
<gene>
    <name evidence="2" type="ORF">LUZ63_005703</name>
</gene>
<dbReference type="PRINTS" id="PR00837">
    <property type="entry name" value="V5TPXLIKE"/>
</dbReference>
<dbReference type="SUPFAM" id="SSF55797">
    <property type="entry name" value="PR-1-like"/>
    <property type="match status" value="1"/>
</dbReference>
<dbReference type="CDD" id="cd05381">
    <property type="entry name" value="CAP_PR-1"/>
    <property type="match status" value="1"/>
</dbReference>
<reference evidence="2" key="1">
    <citation type="journal article" date="2022" name="Cell">
        <title>Repeat-based holocentromeres influence genome architecture and karyotype evolution.</title>
        <authorList>
            <person name="Hofstatter P.G."/>
            <person name="Thangavel G."/>
            <person name="Lux T."/>
            <person name="Neumann P."/>
            <person name="Vondrak T."/>
            <person name="Novak P."/>
            <person name="Zhang M."/>
            <person name="Costa L."/>
            <person name="Castellani M."/>
            <person name="Scott A."/>
            <person name="Toegelov H."/>
            <person name="Fuchs J."/>
            <person name="Mata-Sucre Y."/>
            <person name="Dias Y."/>
            <person name="Vanzela A.L.L."/>
            <person name="Huettel B."/>
            <person name="Almeida C.C.S."/>
            <person name="Simkova H."/>
            <person name="Souza G."/>
            <person name="Pedrosa-Harand A."/>
            <person name="Macas J."/>
            <person name="Mayer K.F.X."/>
            <person name="Houben A."/>
            <person name="Marques A."/>
        </authorList>
    </citation>
    <scope>NUCLEOTIDE SEQUENCE</scope>
    <source>
        <strain evidence="2">RhyBre1mFocal</strain>
    </source>
</reference>
<proteinExistence type="predicted"/>
<organism evidence="2 3">
    <name type="scientific">Rhynchospora breviuscula</name>
    <dbReference type="NCBI Taxonomy" id="2022672"/>
    <lineage>
        <taxon>Eukaryota</taxon>
        <taxon>Viridiplantae</taxon>
        <taxon>Streptophyta</taxon>
        <taxon>Embryophyta</taxon>
        <taxon>Tracheophyta</taxon>
        <taxon>Spermatophyta</taxon>
        <taxon>Magnoliopsida</taxon>
        <taxon>Liliopsida</taxon>
        <taxon>Poales</taxon>
        <taxon>Cyperaceae</taxon>
        <taxon>Cyperoideae</taxon>
        <taxon>Rhynchosporeae</taxon>
        <taxon>Rhynchospora</taxon>
    </lineage>
</organism>
<name>A0A9Q0CNE2_9POAL</name>
<feature type="domain" description="SCP" evidence="1">
    <location>
        <begin position="81"/>
        <end position="222"/>
    </location>
</feature>
<dbReference type="SMART" id="SM00198">
    <property type="entry name" value="SCP"/>
    <property type="match status" value="1"/>
</dbReference>
<accession>A0A9Q0CNE2</accession>
<dbReference type="Pfam" id="PF00188">
    <property type="entry name" value="CAP"/>
    <property type="match status" value="1"/>
</dbReference>
<comment type="caution">
    <text evidence="2">The sequence shown here is derived from an EMBL/GenBank/DDBJ whole genome shotgun (WGS) entry which is preliminary data.</text>
</comment>